<dbReference type="Proteomes" id="UP001215598">
    <property type="component" value="Unassembled WGS sequence"/>
</dbReference>
<dbReference type="EMBL" id="JARKIB010000050">
    <property type="protein sequence ID" value="KAJ7755120.1"/>
    <property type="molecule type" value="Genomic_DNA"/>
</dbReference>
<proteinExistence type="predicted"/>
<gene>
    <name evidence="2" type="ORF">B0H16DRAFT_730370</name>
</gene>
<feature type="region of interest" description="Disordered" evidence="1">
    <location>
        <begin position="211"/>
        <end position="264"/>
    </location>
</feature>
<accession>A0AAD7NBR3</accession>
<dbReference type="AlphaFoldDB" id="A0AAD7NBR3"/>
<name>A0AAD7NBR3_9AGAR</name>
<evidence type="ECO:0000256" key="1">
    <source>
        <dbReference type="SAM" id="MobiDB-lite"/>
    </source>
</evidence>
<comment type="caution">
    <text evidence="2">The sequence shown here is derived from an EMBL/GenBank/DDBJ whole genome shotgun (WGS) entry which is preliminary data.</text>
</comment>
<sequence>MHRFHVFFHHISQSAFFIIWQTYGYLADDAMDRALSSTIYALCAPTISTDSVPPPYPQPTFPPGLICWLDPLTLPSTLIPSGYPPSTPPPLNGLVFHSEAPPQISAVTRFVEGVAHAIMADIAAFPLREPILRLLADPPCLPWWQISVGVFCFTFLVLLWWGGVLGEWAAGSVTWFSRVRAAEAAPPAGLPDPILAALIVHPALQALADARAETEDGDGPPAAHQHPAAVVQREAAEPEEVAADDEEEQQGGAGSSLPQTPIGRPVLHCDDGVLPLFMLVRRDAEQLPSTTPCPLRAGAILAGSSRSPTALDASASRYNAWRARFEEETIPGWLERANQQRYGFGIVSDSRGGVTISSLSSTMSVAELGPLGLSPHASTPATVLAPISASSFNAAGPSRSTYERRIEGMTPTQQAFCDEQLRRYVPEGESPTRGDYSVVVNAQRQVIGFEETAALADGEGEEEEEEEEFGWVRPVAKGKENAAPGSWDGQGKGKARQVD</sequence>
<evidence type="ECO:0000313" key="2">
    <source>
        <dbReference type="EMBL" id="KAJ7755120.1"/>
    </source>
</evidence>
<reference evidence="2" key="1">
    <citation type="submission" date="2023-03" db="EMBL/GenBank/DDBJ databases">
        <title>Massive genome expansion in bonnet fungi (Mycena s.s.) driven by repeated elements and novel gene families across ecological guilds.</title>
        <authorList>
            <consortium name="Lawrence Berkeley National Laboratory"/>
            <person name="Harder C.B."/>
            <person name="Miyauchi S."/>
            <person name="Viragh M."/>
            <person name="Kuo A."/>
            <person name="Thoen E."/>
            <person name="Andreopoulos B."/>
            <person name="Lu D."/>
            <person name="Skrede I."/>
            <person name="Drula E."/>
            <person name="Henrissat B."/>
            <person name="Morin E."/>
            <person name="Kohler A."/>
            <person name="Barry K."/>
            <person name="LaButti K."/>
            <person name="Morin E."/>
            <person name="Salamov A."/>
            <person name="Lipzen A."/>
            <person name="Mereny Z."/>
            <person name="Hegedus B."/>
            <person name="Baldrian P."/>
            <person name="Stursova M."/>
            <person name="Weitz H."/>
            <person name="Taylor A."/>
            <person name="Grigoriev I.V."/>
            <person name="Nagy L.G."/>
            <person name="Martin F."/>
            <person name="Kauserud H."/>
        </authorList>
    </citation>
    <scope>NUCLEOTIDE SEQUENCE</scope>
    <source>
        <strain evidence="2">CBHHK182m</strain>
    </source>
</reference>
<feature type="compositionally biased region" description="Low complexity" evidence="1">
    <location>
        <begin position="220"/>
        <end position="233"/>
    </location>
</feature>
<protein>
    <submittedName>
        <fullName evidence="2">Uncharacterized protein</fullName>
    </submittedName>
</protein>
<feature type="compositionally biased region" description="Acidic residues" evidence="1">
    <location>
        <begin position="237"/>
        <end position="249"/>
    </location>
</feature>
<keyword evidence="3" id="KW-1185">Reference proteome</keyword>
<feature type="compositionally biased region" description="Acidic residues" evidence="1">
    <location>
        <begin position="458"/>
        <end position="469"/>
    </location>
</feature>
<organism evidence="2 3">
    <name type="scientific">Mycena metata</name>
    <dbReference type="NCBI Taxonomy" id="1033252"/>
    <lineage>
        <taxon>Eukaryota</taxon>
        <taxon>Fungi</taxon>
        <taxon>Dikarya</taxon>
        <taxon>Basidiomycota</taxon>
        <taxon>Agaricomycotina</taxon>
        <taxon>Agaricomycetes</taxon>
        <taxon>Agaricomycetidae</taxon>
        <taxon>Agaricales</taxon>
        <taxon>Marasmiineae</taxon>
        <taxon>Mycenaceae</taxon>
        <taxon>Mycena</taxon>
    </lineage>
</organism>
<feature type="region of interest" description="Disordered" evidence="1">
    <location>
        <begin position="455"/>
        <end position="499"/>
    </location>
</feature>
<evidence type="ECO:0000313" key="3">
    <source>
        <dbReference type="Proteomes" id="UP001215598"/>
    </source>
</evidence>